<accession>A0A4C1WUM4</accession>
<evidence type="ECO:0000256" key="1">
    <source>
        <dbReference type="SAM" id="MobiDB-lite"/>
    </source>
</evidence>
<name>A0A4C1WUM4_EUMVA</name>
<evidence type="ECO:0000313" key="2">
    <source>
        <dbReference type="EMBL" id="GBP53744.1"/>
    </source>
</evidence>
<dbReference type="Proteomes" id="UP000299102">
    <property type="component" value="Unassembled WGS sequence"/>
</dbReference>
<sequence>MDTQHLPLLITLGSIAHMTPARPPTHRTNWSAYKHTLEELHIGKSFSCPEDVDLAAQHLTDKIQTATRCPRIKRDLNYTAQELQQALWTFRGTAWKKTIEQAGDDWKSLYLLCRRLTRATTPVFRLFSRMGTGRYTTKDRTEILAEFLEEQFTPHPSLNSREAASHHARVERRVQDFLTAPVTATGGLLRVPGGDCQSDHPTAYTEGSGTRRNLDRSHKTAA</sequence>
<dbReference type="AlphaFoldDB" id="A0A4C1WUM4"/>
<dbReference type="EMBL" id="BGZK01000633">
    <property type="protein sequence ID" value="GBP53744.1"/>
    <property type="molecule type" value="Genomic_DNA"/>
</dbReference>
<feature type="compositionally biased region" description="Basic and acidic residues" evidence="1">
    <location>
        <begin position="212"/>
        <end position="222"/>
    </location>
</feature>
<reference evidence="2 3" key="1">
    <citation type="journal article" date="2019" name="Commun. Biol.">
        <title>The bagworm genome reveals a unique fibroin gene that provides high tensile strength.</title>
        <authorList>
            <person name="Kono N."/>
            <person name="Nakamura H."/>
            <person name="Ohtoshi R."/>
            <person name="Tomita M."/>
            <person name="Numata K."/>
            <person name="Arakawa K."/>
        </authorList>
    </citation>
    <scope>NUCLEOTIDE SEQUENCE [LARGE SCALE GENOMIC DNA]</scope>
</reference>
<keyword evidence="3" id="KW-1185">Reference proteome</keyword>
<organism evidence="2 3">
    <name type="scientific">Eumeta variegata</name>
    <name type="common">Bagworm moth</name>
    <name type="synonym">Eumeta japonica</name>
    <dbReference type="NCBI Taxonomy" id="151549"/>
    <lineage>
        <taxon>Eukaryota</taxon>
        <taxon>Metazoa</taxon>
        <taxon>Ecdysozoa</taxon>
        <taxon>Arthropoda</taxon>
        <taxon>Hexapoda</taxon>
        <taxon>Insecta</taxon>
        <taxon>Pterygota</taxon>
        <taxon>Neoptera</taxon>
        <taxon>Endopterygota</taxon>
        <taxon>Lepidoptera</taxon>
        <taxon>Glossata</taxon>
        <taxon>Ditrysia</taxon>
        <taxon>Tineoidea</taxon>
        <taxon>Psychidae</taxon>
        <taxon>Oiketicinae</taxon>
        <taxon>Eumeta</taxon>
    </lineage>
</organism>
<feature type="region of interest" description="Disordered" evidence="1">
    <location>
        <begin position="189"/>
        <end position="222"/>
    </location>
</feature>
<proteinExistence type="predicted"/>
<gene>
    <name evidence="2" type="ORF">EVAR_84227_1</name>
</gene>
<comment type="caution">
    <text evidence="2">The sequence shown here is derived from an EMBL/GenBank/DDBJ whole genome shotgun (WGS) entry which is preliminary data.</text>
</comment>
<evidence type="ECO:0000313" key="3">
    <source>
        <dbReference type="Proteomes" id="UP000299102"/>
    </source>
</evidence>
<protein>
    <submittedName>
        <fullName evidence="2">Uncharacterized protein</fullName>
    </submittedName>
</protein>
<dbReference type="OrthoDB" id="410155at2759"/>